<accession>A0ABV6A3Q0</accession>
<evidence type="ECO:0008006" key="4">
    <source>
        <dbReference type="Google" id="ProtNLM"/>
    </source>
</evidence>
<evidence type="ECO:0000313" key="2">
    <source>
        <dbReference type="EMBL" id="MFB9907787.1"/>
    </source>
</evidence>
<dbReference type="RefSeq" id="WP_377858587.1">
    <property type="nucleotide sequence ID" value="NZ_JBHLZU010000024.1"/>
</dbReference>
<comment type="caution">
    <text evidence="2">The sequence shown here is derived from an EMBL/GenBank/DDBJ whole genome shotgun (WGS) entry which is preliminary data.</text>
</comment>
<dbReference type="EMBL" id="JBHLZU010000024">
    <property type="protein sequence ID" value="MFB9907787.1"/>
    <property type="molecule type" value="Genomic_DNA"/>
</dbReference>
<sequence>MSQDAKLSPTKQPDRTDTTSTTIPTLPIAGVVRTVTDGVLGVVGVVAPQTRRLAVYAGAALLGAVGVVEWPVAATVAAAVWLTQARPDKPAAVDEQSATRTGGQRRRDTAKVTEAATTPKPSEGRSTAKVRPTKANPTE</sequence>
<organism evidence="2 3">
    <name type="scientific">Allokutzneria oryzae</name>
    <dbReference type="NCBI Taxonomy" id="1378989"/>
    <lineage>
        <taxon>Bacteria</taxon>
        <taxon>Bacillati</taxon>
        <taxon>Actinomycetota</taxon>
        <taxon>Actinomycetes</taxon>
        <taxon>Pseudonocardiales</taxon>
        <taxon>Pseudonocardiaceae</taxon>
        <taxon>Allokutzneria</taxon>
    </lineage>
</organism>
<protein>
    <recommendedName>
        <fullName evidence="4">Phage holin family protein</fullName>
    </recommendedName>
</protein>
<feature type="region of interest" description="Disordered" evidence="1">
    <location>
        <begin position="1"/>
        <end position="22"/>
    </location>
</feature>
<proteinExistence type="predicted"/>
<feature type="region of interest" description="Disordered" evidence="1">
    <location>
        <begin position="84"/>
        <end position="139"/>
    </location>
</feature>
<evidence type="ECO:0000256" key="1">
    <source>
        <dbReference type="SAM" id="MobiDB-lite"/>
    </source>
</evidence>
<dbReference type="Proteomes" id="UP001589693">
    <property type="component" value="Unassembled WGS sequence"/>
</dbReference>
<keyword evidence="3" id="KW-1185">Reference proteome</keyword>
<gene>
    <name evidence="2" type="ORF">ACFFQA_27950</name>
</gene>
<name>A0ABV6A3Q0_9PSEU</name>
<reference evidence="2 3" key="1">
    <citation type="submission" date="2024-09" db="EMBL/GenBank/DDBJ databases">
        <authorList>
            <person name="Sun Q."/>
            <person name="Mori K."/>
        </authorList>
    </citation>
    <scope>NUCLEOTIDE SEQUENCE [LARGE SCALE GENOMIC DNA]</scope>
    <source>
        <strain evidence="2 3">TBRC 7907</strain>
    </source>
</reference>
<evidence type="ECO:0000313" key="3">
    <source>
        <dbReference type="Proteomes" id="UP001589693"/>
    </source>
</evidence>